<reference evidence="2" key="1">
    <citation type="submission" date="2023-05" db="EMBL/GenBank/DDBJ databases">
        <authorList>
            <person name="Zhang X."/>
        </authorList>
    </citation>
    <scope>NUCLEOTIDE SEQUENCE</scope>
    <source>
        <strain evidence="2">YF14B1</strain>
    </source>
</reference>
<name>A0AAE3U9V0_9BACT</name>
<sequence length="186" mass="22014">MANRAYLYSANKELTRLRDLSEWRSEIPLFYKIILGCDTQLADSKIWDYEHPIGIKGDFDKGLKKFYHFLTYLQTQANLNTEALAGFKQETMDFFEKYKEREQELFFLEGGEVFDLIADIEPIEKQNESLYKEIVSISVEIDEILDKKPSNVFDFKHSPWLTELKEDTSLLSVYWTHVTYFSFNKS</sequence>
<gene>
    <name evidence="2" type="ORF">QNI16_19240</name>
</gene>
<evidence type="ECO:0000313" key="2">
    <source>
        <dbReference type="EMBL" id="MDJ1482643.1"/>
    </source>
</evidence>
<organism evidence="2 3">
    <name type="scientific">Xanthocytophaga flava</name>
    <dbReference type="NCBI Taxonomy" id="3048013"/>
    <lineage>
        <taxon>Bacteria</taxon>
        <taxon>Pseudomonadati</taxon>
        <taxon>Bacteroidota</taxon>
        <taxon>Cytophagia</taxon>
        <taxon>Cytophagales</taxon>
        <taxon>Rhodocytophagaceae</taxon>
        <taxon>Xanthocytophaga</taxon>
    </lineage>
</organism>
<evidence type="ECO:0000259" key="1">
    <source>
        <dbReference type="Pfam" id="PF25135"/>
    </source>
</evidence>
<protein>
    <recommendedName>
        <fullName evidence="1">DUF7822 domain-containing protein</fullName>
    </recommendedName>
</protein>
<dbReference type="Pfam" id="PF25135">
    <property type="entry name" value="DUF7822"/>
    <property type="match status" value="1"/>
</dbReference>
<dbReference type="Proteomes" id="UP001241110">
    <property type="component" value="Unassembled WGS sequence"/>
</dbReference>
<dbReference type="RefSeq" id="WP_313981932.1">
    <property type="nucleotide sequence ID" value="NZ_JASJOS010000008.1"/>
</dbReference>
<dbReference type="EMBL" id="JASJOS010000008">
    <property type="protein sequence ID" value="MDJ1482643.1"/>
    <property type="molecule type" value="Genomic_DNA"/>
</dbReference>
<comment type="caution">
    <text evidence="2">The sequence shown here is derived from an EMBL/GenBank/DDBJ whole genome shotgun (WGS) entry which is preliminary data.</text>
</comment>
<feature type="domain" description="DUF7822" evidence="1">
    <location>
        <begin position="10"/>
        <end position="146"/>
    </location>
</feature>
<dbReference type="InterPro" id="IPR056724">
    <property type="entry name" value="DUF7822"/>
</dbReference>
<evidence type="ECO:0000313" key="3">
    <source>
        <dbReference type="Proteomes" id="UP001241110"/>
    </source>
</evidence>
<dbReference type="AlphaFoldDB" id="A0AAE3U9V0"/>
<accession>A0AAE3U9V0</accession>
<proteinExistence type="predicted"/>